<evidence type="ECO:0000256" key="4">
    <source>
        <dbReference type="ARBA" id="ARBA00022763"/>
    </source>
</evidence>
<evidence type="ECO:0000256" key="10">
    <source>
        <dbReference type="ARBA" id="ARBA00070129"/>
    </source>
</evidence>
<dbReference type="InterPro" id="IPR011993">
    <property type="entry name" value="PH-like_dom_sf"/>
</dbReference>
<evidence type="ECO:0000256" key="1">
    <source>
        <dbReference type="ARBA" id="ARBA00004123"/>
    </source>
</evidence>
<dbReference type="Proteomes" id="UP000075884">
    <property type="component" value="Unassembled WGS sequence"/>
</dbReference>
<evidence type="ECO:0000256" key="8">
    <source>
        <dbReference type="ARBA" id="ARBA00023242"/>
    </source>
</evidence>
<evidence type="ECO:0000256" key="7">
    <source>
        <dbReference type="ARBA" id="ARBA00023204"/>
    </source>
</evidence>
<evidence type="ECO:0000256" key="5">
    <source>
        <dbReference type="ARBA" id="ARBA00023015"/>
    </source>
</evidence>
<dbReference type="SMART" id="SM00751">
    <property type="entry name" value="BSD"/>
    <property type="match status" value="2"/>
</dbReference>
<sequence length="650" mass="72589">MTTTREDVLLQMGEVRFKKGDGTLYVMNERIAWIAEHRDTVAVSHRFQDIKMQKISPEGKPKVQLQVVLHDGNSSTFHFVNRLGPPAQMADRDKVKELLQQLLPNFRRKIDKELEEKNRVLTENPSLLQLYKDLVITQVLTSEEFWARHAKDYLNKEQTVRQDIGVSGAFLADIKPQTDGCNGLRYNLTADIIECIFKTYPAVKRKHTDNVPAKMTEAEFWTKFFQSHYFHRDRIVAGGTKDIFTECGKIDDQQLRQAVQENLGDPLLDIRAFEDNPLEDGFCSSATAKQQTVNSGNIVHQSMIKRFNQHSFSVLKTCTDVKTLNCGIGAILSATPTAGDHGGGAATNGGGGATVTANGKEKLTNNNSLSTDGGNNNNNTLNGYGKRDKRAHEHHNHHHLANGTTGEHKSSNGTTGPDGGVFVEPTIKRARIQAKITYDDLEGEEDERTRVKQLNLTKIERYLHGPVPGTMAGSGGGHDSSHSGHGMHQHSAGLHDFETTHAMILEAANGTWSNRTPHKLLVSPAAAVSALGDLSPGGALMRGFQEQSLAQLVPPDIEKEVRNLYLSLLELLKEFWKCFPPTTPQLESEATRMHDILQRFAMVKLKPFEDRAMRELLPLGSSLTQHLNQLLQSANRKYAIWQERQRRSHR</sequence>
<comment type="subcellular location">
    <subcellularLocation>
        <location evidence="1">Nucleus</location>
    </subcellularLocation>
</comment>
<evidence type="ECO:0000313" key="13">
    <source>
        <dbReference type="EnsemblMetazoa" id="ADIR001717-PA"/>
    </source>
</evidence>
<evidence type="ECO:0000256" key="9">
    <source>
        <dbReference type="ARBA" id="ARBA00057028"/>
    </source>
</evidence>
<feature type="domain" description="BSD" evidence="12">
    <location>
        <begin position="102"/>
        <end position="149"/>
    </location>
</feature>
<dbReference type="GO" id="GO:0006289">
    <property type="term" value="P:nucleotide-excision repair"/>
    <property type="evidence" value="ECO:0007669"/>
    <property type="project" value="InterPro"/>
</dbReference>
<dbReference type="Gene3D" id="2.30.29.30">
    <property type="entry name" value="Pleckstrin-homology domain (PH domain)/Phosphotyrosine-binding domain (PTB)"/>
    <property type="match status" value="1"/>
</dbReference>
<dbReference type="InterPro" id="IPR027079">
    <property type="entry name" value="Tfb1/GTF2H1"/>
</dbReference>
<keyword evidence="4" id="KW-0227">DNA damage</keyword>
<feature type="compositionally biased region" description="Basic residues" evidence="11">
    <location>
        <begin position="387"/>
        <end position="400"/>
    </location>
</feature>
<reference evidence="13" key="2">
    <citation type="submission" date="2020-05" db="UniProtKB">
        <authorList>
            <consortium name="EnsemblMetazoa"/>
        </authorList>
    </citation>
    <scope>IDENTIFICATION</scope>
    <source>
        <strain evidence="13">WRAIR2</strain>
    </source>
</reference>
<evidence type="ECO:0000259" key="12">
    <source>
        <dbReference type="PROSITE" id="PS50858"/>
    </source>
</evidence>
<organism evidence="13 14">
    <name type="scientific">Anopheles dirus</name>
    <dbReference type="NCBI Taxonomy" id="7168"/>
    <lineage>
        <taxon>Eukaryota</taxon>
        <taxon>Metazoa</taxon>
        <taxon>Ecdysozoa</taxon>
        <taxon>Arthropoda</taxon>
        <taxon>Hexapoda</taxon>
        <taxon>Insecta</taxon>
        <taxon>Pterygota</taxon>
        <taxon>Neoptera</taxon>
        <taxon>Endopterygota</taxon>
        <taxon>Diptera</taxon>
        <taxon>Nematocera</taxon>
        <taxon>Culicoidea</taxon>
        <taxon>Culicidae</taxon>
        <taxon>Anophelinae</taxon>
        <taxon>Anopheles</taxon>
    </lineage>
</organism>
<evidence type="ECO:0000256" key="11">
    <source>
        <dbReference type="SAM" id="MobiDB-lite"/>
    </source>
</evidence>
<dbReference type="EnsemblMetazoa" id="ADIR001717-RA">
    <property type="protein sequence ID" value="ADIR001717-PA"/>
    <property type="gene ID" value="ADIR001717"/>
</dbReference>
<dbReference type="InterPro" id="IPR005607">
    <property type="entry name" value="BSD_dom"/>
</dbReference>
<protein>
    <recommendedName>
        <fullName evidence="10">General transcription factor IIH subunit 1</fullName>
    </recommendedName>
</protein>
<dbReference type="SUPFAM" id="SSF50729">
    <property type="entry name" value="PH domain-like"/>
    <property type="match status" value="1"/>
</dbReference>
<name>A0A182N259_9DIPT</name>
<dbReference type="PANTHER" id="PTHR12856">
    <property type="entry name" value="TRANSCRIPTION INITIATION FACTOR IIH-RELATED"/>
    <property type="match status" value="1"/>
</dbReference>
<keyword evidence="8" id="KW-0539">Nucleus</keyword>
<dbReference type="GO" id="GO:0000439">
    <property type="term" value="C:transcription factor TFIIH core complex"/>
    <property type="evidence" value="ECO:0007669"/>
    <property type="project" value="InterPro"/>
</dbReference>
<comment type="function">
    <text evidence="9">Component of the general transcription and DNA repair factor IIH (TFIIH) core complex, which is involved in general and transcription-coupled nucleotide excision repair (NER) of damaged DNA and, when complexed to CAK, in RNA transcription by RNA polymerase II. In NER, TFIIH acts by opening DNA around the lesion to allow the excision of the damaged oligonucleotide and its replacement by a new DNA fragment. In transcription, TFIIH has an essential role in transcription initiation. When the pre-initiation complex (PIC) has been established, TFIIH is required for promoter opening and promoter escape. Phosphorylation of the C-terminal tail (CTD) of the largest subunit of RNA polymerase II by the kinase module CAK controls the initiation of transcription.</text>
</comment>
<feature type="compositionally biased region" description="Low complexity" evidence="11">
    <location>
        <begin position="354"/>
        <end position="383"/>
    </location>
</feature>
<evidence type="ECO:0000256" key="2">
    <source>
        <dbReference type="ARBA" id="ARBA00009448"/>
    </source>
</evidence>
<dbReference type="Pfam" id="PF08567">
    <property type="entry name" value="PH_TFIIH"/>
    <property type="match status" value="1"/>
</dbReference>
<dbReference type="InterPro" id="IPR013876">
    <property type="entry name" value="TFIIH_BTF_p62_N"/>
</dbReference>
<accession>A0A182N259</accession>
<feature type="domain" description="BSD" evidence="12">
    <location>
        <begin position="180"/>
        <end position="232"/>
    </location>
</feature>
<feature type="region of interest" description="Disordered" evidence="11">
    <location>
        <begin position="352"/>
        <end position="422"/>
    </location>
</feature>
<dbReference type="GO" id="GO:0006351">
    <property type="term" value="P:DNA-templated transcription"/>
    <property type="evidence" value="ECO:0007669"/>
    <property type="project" value="InterPro"/>
</dbReference>
<comment type="similarity">
    <text evidence="2">Belongs to the TFB1 family.</text>
</comment>
<dbReference type="SUPFAM" id="SSF140383">
    <property type="entry name" value="BSD domain-like"/>
    <property type="match status" value="2"/>
</dbReference>
<proteinExistence type="inferred from homology"/>
<evidence type="ECO:0000256" key="6">
    <source>
        <dbReference type="ARBA" id="ARBA00023163"/>
    </source>
</evidence>
<evidence type="ECO:0000256" key="3">
    <source>
        <dbReference type="ARBA" id="ARBA00022737"/>
    </source>
</evidence>
<keyword evidence="14" id="KW-1185">Reference proteome</keyword>
<keyword evidence="7" id="KW-0234">DNA repair</keyword>
<keyword evidence="3" id="KW-0677">Repeat</keyword>
<dbReference type="VEuPathDB" id="VectorBase:ADIR001717"/>
<keyword evidence="6" id="KW-0804">Transcription</keyword>
<dbReference type="PROSITE" id="PS50858">
    <property type="entry name" value="BSD"/>
    <property type="match status" value="2"/>
</dbReference>
<evidence type="ECO:0000313" key="14">
    <source>
        <dbReference type="Proteomes" id="UP000075884"/>
    </source>
</evidence>
<dbReference type="Pfam" id="PF03909">
    <property type="entry name" value="BSD"/>
    <property type="match status" value="1"/>
</dbReference>
<dbReference type="AlphaFoldDB" id="A0A182N259"/>
<reference evidence="14" key="1">
    <citation type="submission" date="2013-03" db="EMBL/GenBank/DDBJ databases">
        <title>The Genome Sequence of Anopheles dirus WRAIR2.</title>
        <authorList>
            <consortium name="The Broad Institute Genomics Platform"/>
            <person name="Neafsey D.E."/>
            <person name="Walton C."/>
            <person name="Walker B."/>
            <person name="Young S.K."/>
            <person name="Zeng Q."/>
            <person name="Gargeya S."/>
            <person name="Fitzgerald M."/>
            <person name="Haas B."/>
            <person name="Abouelleil A."/>
            <person name="Allen A.W."/>
            <person name="Alvarado L."/>
            <person name="Arachchi H.M."/>
            <person name="Berlin A.M."/>
            <person name="Chapman S.B."/>
            <person name="Gainer-Dewar J."/>
            <person name="Goldberg J."/>
            <person name="Griggs A."/>
            <person name="Gujja S."/>
            <person name="Hansen M."/>
            <person name="Howarth C."/>
            <person name="Imamovic A."/>
            <person name="Ireland A."/>
            <person name="Larimer J."/>
            <person name="McCowan C."/>
            <person name="Murphy C."/>
            <person name="Pearson M."/>
            <person name="Poon T.W."/>
            <person name="Priest M."/>
            <person name="Roberts A."/>
            <person name="Saif S."/>
            <person name="Shea T."/>
            <person name="Sisk P."/>
            <person name="Sykes S."/>
            <person name="Wortman J."/>
            <person name="Nusbaum C."/>
            <person name="Birren B."/>
        </authorList>
    </citation>
    <scope>NUCLEOTIDE SEQUENCE [LARGE SCALE GENOMIC DNA]</scope>
    <source>
        <strain evidence="14">WRAIR2</strain>
    </source>
</reference>
<dbReference type="FunFam" id="2.30.29.30:FF:000115">
    <property type="entry name" value="General transcription factor IIH subunit 1"/>
    <property type="match status" value="1"/>
</dbReference>
<dbReference type="STRING" id="7168.A0A182N259"/>
<dbReference type="InterPro" id="IPR035925">
    <property type="entry name" value="BSD_dom_sf"/>
</dbReference>
<dbReference type="Gene3D" id="6.10.140.1200">
    <property type="match status" value="1"/>
</dbReference>
<keyword evidence="5" id="KW-0805">Transcription regulation</keyword>
<dbReference type="CDD" id="cd13229">
    <property type="entry name" value="PH_TFIIH"/>
    <property type="match status" value="1"/>
</dbReference>